<reference evidence="5" key="1">
    <citation type="submission" date="2023-07" db="EMBL/GenBank/DDBJ databases">
        <title>The genome sequence of Rhodocytophaga aerolata KACC 12507.</title>
        <authorList>
            <person name="Zhang X."/>
        </authorList>
    </citation>
    <scope>NUCLEOTIDE SEQUENCE</scope>
    <source>
        <strain evidence="5">KACC 12507</strain>
    </source>
</reference>
<dbReference type="InterPro" id="IPR002611">
    <property type="entry name" value="IstB_ATP-bd"/>
</dbReference>
<dbReference type="PIRSF" id="PIRSF003073">
    <property type="entry name" value="DNAC_TnpB_IstB"/>
    <property type="match status" value="1"/>
</dbReference>
<evidence type="ECO:0000256" key="3">
    <source>
        <dbReference type="ARBA" id="ARBA00022840"/>
    </source>
</evidence>
<evidence type="ECO:0000313" key="6">
    <source>
        <dbReference type="Proteomes" id="UP001168528"/>
    </source>
</evidence>
<dbReference type="InterPro" id="IPR028350">
    <property type="entry name" value="DNAC/IstB-like"/>
</dbReference>
<keyword evidence="3" id="KW-0067">ATP-binding</keyword>
<dbReference type="InterPro" id="IPR003593">
    <property type="entry name" value="AAA+_ATPase"/>
</dbReference>
<comment type="similarity">
    <text evidence="1">Belongs to the IS21/IS1162 putative ATP-binding protein family.</text>
</comment>
<evidence type="ECO:0000256" key="1">
    <source>
        <dbReference type="ARBA" id="ARBA00008059"/>
    </source>
</evidence>
<name>A0ABT8RIW7_9BACT</name>
<evidence type="ECO:0000259" key="4">
    <source>
        <dbReference type="SMART" id="SM00382"/>
    </source>
</evidence>
<dbReference type="CDD" id="cd00009">
    <property type="entry name" value="AAA"/>
    <property type="match status" value="1"/>
</dbReference>
<dbReference type="SUPFAM" id="SSF52540">
    <property type="entry name" value="P-loop containing nucleoside triphosphate hydrolases"/>
    <property type="match status" value="1"/>
</dbReference>
<dbReference type="RefSeq" id="WP_302042718.1">
    <property type="nucleotide sequence ID" value="NZ_JAUKPO010000124.1"/>
</dbReference>
<dbReference type="EMBL" id="JAUKPO010000124">
    <property type="protein sequence ID" value="MDO1451924.1"/>
    <property type="molecule type" value="Genomic_DNA"/>
</dbReference>
<dbReference type="SMART" id="SM00382">
    <property type="entry name" value="AAA"/>
    <property type="match status" value="1"/>
</dbReference>
<dbReference type="Proteomes" id="UP001168528">
    <property type="component" value="Unassembled WGS sequence"/>
</dbReference>
<proteinExistence type="inferred from homology"/>
<protein>
    <submittedName>
        <fullName evidence="5">IS21-like element helper ATPase IstB</fullName>
    </submittedName>
</protein>
<sequence>MMPPLFTHFIPSISMQTPTHQQISSLCKELRLPAIRQQFSEIAQQAATQRLDYEQFLLGLLKEEYEMRVENRRKVALRQAGFPQLKYLPDLSLEDLPAEAAEKLSLLERLDFMRNGQNLILAGNPGTGKTHMAIGLGVKACLQGYKVLFTSVSRLLTQIRESRSQKALRMIENRFEKYDLVICDEFGYISFDKEGAELLFTHLSLRAGHKSTIITTNLSFDRWKEIFGDPVLTAAMVDRLTHRAYIINMNGKSYRMKETKQWLQKESAKKE</sequence>
<accession>A0ABT8RIW7</accession>
<feature type="domain" description="AAA+ ATPase" evidence="4">
    <location>
        <begin position="115"/>
        <end position="250"/>
    </location>
</feature>
<evidence type="ECO:0000313" key="5">
    <source>
        <dbReference type="EMBL" id="MDO1451924.1"/>
    </source>
</evidence>
<evidence type="ECO:0000256" key="2">
    <source>
        <dbReference type="ARBA" id="ARBA00022741"/>
    </source>
</evidence>
<dbReference type="NCBIfam" id="NF038214">
    <property type="entry name" value="IS21_help_AAA"/>
    <property type="match status" value="1"/>
</dbReference>
<keyword evidence="2" id="KW-0547">Nucleotide-binding</keyword>
<dbReference type="Pfam" id="PF01695">
    <property type="entry name" value="IstB_IS21"/>
    <property type="match status" value="1"/>
</dbReference>
<comment type="caution">
    <text evidence="5">The sequence shown here is derived from an EMBL/GenBank/DDBJ whole genome shotgun (WGS) entry which is preliminary data.</text>
</comment>
<dbReference type="PANTHER" id="PTHR30050:SF4">
    <property type="entry name" value="ATP-BINDING PROTEIN RV3427C IN INSERTION SEQUENCE-RELATED"/>
    <property type="match status" value="1"/>
</dbReference>
<organism evidence="5 6">
    <name type="scientific">Rhodocytophaga aerolata</name>
    <dbReference type="NCBI Taxonomy" id="455078"/>
    <lineage>
        <taxon>Bacteria</taxon>
        <taxon>Pseudomonadati</taxon>
        <taxon>Bacteroidota</taxon>
        <taxon>Cytophagia</taxon>
        <taxon>Cytophagales</taxon>
        <taxon>Rhodocytophagaceae</taxon>
        <taxon>Rhodocytophaga</taxon>
    </lineage>
</organism>
<dbReference type="PANTHER" id="PTHR30050">
    <property type="entry name" value="CHROMOSOMAL REPLICATION INITIATOR PROTEIN DNAA"/>
    <property type="match status" value="1"/>
</dbReference>
<dbReference type="InterPro" id="IPR027417">
    <property type="entry name" value="P-loop_NTPase"/>
</dbReference>
<dbReference type="Gene3D" id="3.40.50.300">
    <property type="entry name" value="P-loop containing nucleotide triphosphate hydrolases"/>
    <property type="match status" value="1"/>
</dbReference>
<dbReference type="InterPro" id="IPR047661">
    <property type="entry name" value="IstB"/>
</dbReference>
<gene>
    <name evidence="5" type="primary">istB</name>
    <name evidence="5" type="ORF">Q0590_36985</name>
</gene>
<keyword evidence="6" id="KW-1185">Reference proteome</keyword>